<geneLocation type="plasmid" evidence="1 2">
    <name>pREB2</name>
</geneLocation>
<protein>
    <submittedName>
        <fullName evidence="1">Uncharacterized protein</fullName>
    </submittedName>
</protein>
<dbReference type="AlphaFoldDB" id="A8ZL55"/>
<keyword evidence="1" id="KW-0614">Plasmid</keyword>
<reference evidence="1 2" key="1">
    <citation type="journal article" date="2008" name="Proc. Natl. Acad. Sci. U.S.A.">
        <title>Niche adaptation and genome expansion in the chlorophyll d-producing cyanobacterium Acaryochloris marina.</title>
        <authorList>
            <person name="Swingley W.D."/>
            <person name="Chen M."/>
            <person name="Cheung P.C."/>
            <person name="Conrad A.L."/>
            <person name="Dejesa L.C."/>
            <person name="Hao J."/>
            <person name="Honchak B.M."/>
            <person name="Karbach L.E."/>
            <person name="Kurdoglu A."/>
            <person name="Lahiri S."/>
            <person name="Mastrian S.D."/>
            <person name="Miyashita H."/>
            <person name="Page L."/>
            <person name="Ramakrishna P."/>
            <person name="Satoh S."/>
            <person name="Sattley W.M."/>
            <person name="Shimada Y."/>
            <person name="Taylor H.L."/>
            <person name="Tomo T."/>
            <person name="Tsuchiya T."/>
            <person name="Wang Z.T."/>
            <person name="Raymond J."/>
            <person name="Mimuro M."/>
            <person name="Blankenship R.E."/>
            <person name="Touchman J.W."/>
        </authorList>
    </citation>
    <scope>NUCLEOTIDE SEQUENCE [LARGE SCALE GENOMIC DNA]</scope>
    <source>
        <strain evidence="2">MBIC 11017</strain>
        <plasmid evidence="2">Plasmid pREB2</plasmid>
    </source>
</reference>
<sequence>MAVEARATWQQAFVATNTLTLGHNTWCGFLAYEVVCNGWDAFKPLAPDFPNYNYFSLT</sequence>
<dbReference type="RefSeq" id="WP_012167033.1">
    <property type="nucleotide sequence ID" value="NC_009927.1"/>
</dbReference>
<dbReference type="Proteomes" id="UP000000268">
    <property type="component" value="Plasmid pREB2"/>
</dbReference>
<name>A8ZL55_ACAM1</name>
<dbReference type="EMBL" id="CP000839">
    <property type="protein sequence ID" value="ABW31882.1"/>
    <property type="molecule type" value="Genomic_DNA"/>
</dbReference>
<dbReference type="KEGG" id="amr:AM1_B0159"/>
<dbReference type="HOGENOM" id="CLU_2968668_0_0_3"/>
<keyword evidence="2" id="KW-1185">Reference proteome</keyword>
<proteinExistence type="predicted"/>
<evidence type="ECO:0000313" key="1">
    <source>
        <dbReference type="EMBL" id="ABW31882.1"/>
    </source>
</evidence>
<gene>
    <name evidence="1" type="ordered locus">AM1_B0159</name>
</gene>
<organism evidence="1 2">
    <name type="scientific">Acaryochloris marina (strain MBIC 11017)</name>
    <dbReference type="NCBI Taxonomy" id="329726"/>
    <lineage>
        <taxon>Bacteria</taxon>
        <taxon>Bacillati</taxon>
        <taxon>Cyanobacteriota</taxon>
        <taxon>Cyanophyceae</taxon>
        <taxon>Acaryochloridales</taxon>
        <taxon>Acaryochloridaceae</taxon>
        <taxon>Acaryochloris</taxon>
    </lineage>
</organism>
<evidence type="ECO:0000313" key="2">
    <source>
        <dbReference type="Proteomes" id="UP000000268"/>
    </source>
</evidence>
<accession>A8ZL55</accession>